<dbReference type="Proteomes" id="UP000028045">
    <property type="component" value="Unassembled WGS sequence"/>
</dbReference>
<feature type="domain" description="FAD-binding" evidence="8">
    <location>
        <begin position="34"/>
        <end position="249"/>
    </location>
</feature>
<dbReference type="Pfam" id="PF01494">
    <property type="entry name" value="FAD_binding_3"/>
    <property type="match status" value="1"/>
</dbReference>
<dbReference type="InterPro" id="IPR036188">
    <property type="entry name" value="FAD/NAD-bd_sf"/>
</dbReference>
<feature type="compositionally biased region" description="Basic and acidic residues" evidence="6">
    <location>
        <begin position="284"/>
        <end position="297"/>
    </location>
</feature>
<feature type="compositionally biased region" description="Basic residues" evidence="6">
    <location>
        <begin position="303"/>
        <end position="312"/>
    </location>
</feature>
<dbReference type="Gene3D" id="1.10.510.10">
    <property type="entry name" value="Transferase(Phosphotransferase) domain 1"/>
    <property type="match status" value="1"/>
</dbReference>
<proteinExistence type="predicted"/>
<feature type="chain" id="PRO_5001771732" description="FAD-binding domain-containing protein" evidence="7">
    <location>
        <begin position="29"/>
        <end position="678"/>
    </location>
</feature>
<dbReference type="OrthoDB" id="47494at2759"/>
<feature type="region of interest" description="Disordered" evidence="6">
    <location>
        <begin position="284"/>
        <end position="318"/>
    </location>
</feature>
<protein>
    <recommendedName>
        <fullName evidence="8">FAD-binding domain-containing protein</fullName>
    </recommendedName>
</protein>
<keyword evidence="5" id="KW-0503">Monooxygenase</keyword>
<evidence type="ECO:0000256" key="4">
    <source>
        <dbReference type="ARBA" id="ARBA00023002"/>
    </source>
</evidence>
<evidence type="ECO:0000256" key="3">
    <source>
        <dbReference type="ARBA" id="ARBA00022827"/>
    </source>
</evidence>
<dbReference type="Gene3D" id="3.50.50.60">
    <property type="entry name" value="FAD/NAD(P)-binding domain"/>
    <property type="match status" value="1"/>
</dbReference>
<dbReference type="EMBL" id="KL647902">
    <property type="protein sequence ID" value="KEY73155.1"/>
    <property type="molecule type" value="Genomic_DNA"/>
</dbReference>
<dbReference type="SUPFAM" id="SSF56112">
    <property type="entry name" value="Protein kinase-like (PK-like)"/>
    <property type="match status" value="1"/>
</dbReference>
<evidence type="ECO:0000256" key="1">
    <source>
        <dbReference type="ARBA" id="ARBA00001974"/>
    </source>
</evidence>
<evidence type="ECO:0000256" key="7">
    <source>
        <dbReference type="SAM" id="SignalP"/>
    </source>
</evidence>
<evidence type="ECO:0000313" key="9">
    <source>
        <dbReference type="EMBL" id="KEY73155.1"/>
    </source>
</evidence>
<evidence type="ECO:0000256" key="6">
    <source>
        <dbReference type="SAM" id="MobiDB-lite"/>
    </source>
</evidence>
<reference evidence="9 10" key="1">
    <citation type="journal article" date="2014" name="BMC Genomics">
        <title>Comparative genome sequencing reveals chemotype-specific gene clusters in the toxigenic black mold Stachybotrys.</title>
        <authorList>
            <person name="Semeiks J."/>
            <person name="Borek D."/>
            <person name="Otwinowski Z."/>
            <person name="Grishin N.V."/>
        </authorList>
    </citation>
    <scope>NUCLEOTIDE SEQUENCE [LARGE SCALE GENOMIC DNA]</scope>
    <source>
        <strain evidence="10">CBS 109288 / IBT 7711</strain>
    </source>
</reference>
<dbReference type="GO" id="GO:0004497">
    <property type="term" value="F:monooxygenase activity"/>
    <property type="evidence" value="ECO:0007669"/>
    <property type="project" value="UniProtKB-KW"/>
</dbReference>
<dbReference type="GO" id="GO:0071949">
    <property type="term" value="F:FAD binding"/>
    <property type="evidence" value="ECO:0007669"/>
    <property type="project" value="InterPro"/>
</dbReference>
<dbReference type="SUPFAM" id="SSF51905">
    <property type="entry name" value="FAD/NAD(P)-binding domain"/>
    <property type="match status" value="1"/>
</dbReference>
<comment type="cofactor">
    <cofactor evidence="1">
        <name>FAD</name>
        <dbReference type="ChEBI" id="CHEBI:57692"/>
    </cofactor>
</comment>
<evidence type="ECO:0000313" key="10">
    <source>
        <dbReference type="Proteomes" id="UP000028045"/>
    </source>
</evidence>
<feature type="signal peptide" evidence="7">
    <location>
        <begin position="1"/>
        <end position="28"/>
    </location>
</feature>
<dbReference type="AlphaFoldDB" id="A0A084B6H6"/>
<evidence type="ECO:0000259" key="8">
    <source>
        <dbReference type="Pfam" id="PF01494"/>
    </source>
</evidence>
<organism evidence="9 10">
    <name type="scientific">Stachybotrys chartarum (strain CBS 109288 / IBT 7711)</name>
    <name type="common">Toxic black mold</name>
    <name type="synonym">Stilbospora chartarum</name>
    <dbReference type="NCBI Taxonomy" id="1280523"/>
    <lineage>
        <taxon>Eukaryota</taxon>
        <taxon>Fungi</taxon>
        <taxon>Dikarya</taxon>
        <taxon>Ascomycota</taxon>
        <taxon>Pezizomycotina</taxon>
        <taxon>Sordariomycetes</taxon>
        <taxon>Hypocreomycetidae</taxon>
        <taxon>Hypocreales</taxon>
        <taxon>Stachybotryaceae</taxon>
        <taxon>Stachybotrys</taxon>
    </lineage>
</organism>
<dbReference type="PANTHER" id="PTHR47178">
    <property type="entry name" value="MONOOXYGENASE, FAD-BINDING"/>
    <property type="match status" value="1"/>
</dbReference>
<keyword evidence="7" id="KW-0732">Signal</keyword>
<name>A0A084B6H6_STACB</name>
<accession>A0A084B6H6</accession>
<keyword evidence="2" id="KW-0285">Flavoprotein</keyword>
<dbReference type="InterPro" id="IPR011009">
    <property type="entry name" value="Kinase-like_dom_sf"/>
</dbReference>
<keyword evidence="10" id="KW-1185">Reference proteome</keyword>
<sequence>MQHCWNVTGRGPQTWLALVSLLLVPAQEEWLSTNLAIHWGKRLVRIDQGEDEITAHFGDGTTAKGDILIGADGINSVVREYLLQKPNSNLLTLVPLAWIIGQLELSSEDFKRQLELAHSGYMSRSQEMGFHYFAGVHQGNPDGNSGKHYWQWMKPDADIESPDHWLQAATQQEKLDHVLKEIAILPDRLCEIFDKTPVGGIKKEPHIWRDLQLEVRSLPSGRVILRGDAARAMTPFRGEGGHHALINSLQLSKLSGGLGQDNTIKHNSAVKSLVDKYNDQMLKRQESRDMEVGKDAAQEANPRKRARGRRRAGQSNILENATETHPVFLRVCAASADLTNGPKTITSGFRSPPCWSKRRTQHWIDPEVSLAFLGNVRILAEVAAALQALHAAGIAHGDAKPGNVLLFQKEVSRQGVRAKTYVAKLHLPDADFAAIMQTDVWSFGIVSALIICNSRRGIFTSADHPGASIATIVSSVCQVFEISTAEPAVLVDARSMLEDRQVVDPDLRRLHFVIERLEYYHSNNNDTSYQNFKHPSGYIKDYLVQELKAIAGLEDDARLPMVLWELGVVHLSRYAHPDSSAMQGLEYIRPSASRFGQTEVVLALLHHGTDASLTNSLGENTLHCAWCFDCPQGQRSAADADVGSEPAAPLGARVRAQLQHHIPLMSARTGLYARNDMA</sequence>
<evidence type="ECO:0000256" key="5">
    <source>
        <dbReference type="ARBA" id="ARBA00023033"/>
    </source>
</evidence>
<keyword evidence="3" id="KW-0274">FAD</keyword>
<dbReference type="HOGENOM" id="CLU_405529_0_0_1"/>
<keyword evidence="4" id="KW-0560">Oxidoreductase</keyword>
<dbReference type="InterPro" id="IPR002938">
    <property type="entry name" value="FAD-bd"/>
</dbReference>
<dbReference type="PANTHER" id="PTHR47178:SF6">
    <property type="entry name" value="FAD-BINDING DOMAIN-CONTAINING PROTEIN"/>
    <property type="match status" value="1"/>
</dbReference>
<gene>
    <name evidence="9" type="ORF">S7711_09594</name>
</gene>
<evidence type="ECO:0000256" key="2">
    <source>
        <dbReference type="ARBA" id="ARBA00022630"/>
    </source>
</evidence>
<dbReference type="PRINTS" id="PR00420">
    <property type="entry name" value="RNGMNOXGNASE"/>
</dbReference>